<reference evidence="1" key="2">
    <citation type="submission" date="2025-08" db="UniProtKB">
        <authorList>
            <consortium name="Ensembl"/>
        </authorList>
    </citation>
    <scope>IDENTIFICATION</scope>
</reference>
<dbReference type="AlphaFoldDB" id="A0A4W6BP56"/>
<organism evidence="1 2">
    <name type="scientific">Lates calcarifer</name>
    <name type="common">Barramundi</name>
    <name type="synonym">Holocentrus calcarifer</name>
    <dbReference type="NCBI Taxonomy" id="8187"/>
    <lineage>
        <taxon>Eukaryota</taxon>
        <taxon>Metazoa</taxon>
        <taxon>Chordata</taxon>
        <taxon>Craniata</taxon>
        <taxon>Vertebrata</taxon>
        <taxon>Euteleostomi</taxon>
        <taxon>Actinopterygii</taxon>
        <taxon>Neopterygii</taxon>
        <taxon>Teleostei</taxon>
        <taxon>Neoteleostei</taxon>
        <taxon>Acanthomorphata</taxon>
        <taxon>Carangaria</taxon>
        <taxon>Carangaria incertae sedis</taxon>
        <taxon>Centropomidae</taxon>
        <taxon>Lates</taxon>
    </lineage>
</organism>
<reference evidence="2" key="1">
    <citation type="submission" date="2015-09" db="EMBL/GenBank/DDBJ databases">
        <authorList>
            <person name="Sai Rama Sridatta P."/>
        </authorList>
    </citation>
    <scope>NUCLEOTIDE SEQUENCE [LARGE SCALE GENOMIC DNA]</scope>
</reference>
<dbReference type="GeneTree" id="ENSGT01110000267317"/>
<dbReference type="Ensembl" id="ENSLCAT00010001096.1">
    <property type="protein sequence ID" value="ENSLCAP00010001038.1"/>
    <property type="gene ID" value="ENSLCAG00010000644.1"/>
</dbReference>
<dbReference type="PANTHER" id="PTHR34488:SF1">
    <property type="entry name" value="SI:CH211-245H14.1-RELATED"/>
    <property type="match status" value="1"/>
</dbReference>
<reference evidence="1" key="3">
    <citation type="submission" date="2025-09" db="UniProtKB">
        <authorList>
            <consortium name="Ensembl"/>
        </authorList>
    </citation>
    <scope>IDENTIFICATION</scope>
</reference>
<accession>A0A4W6BP56</accession>
<protein>
    <submittedName>
        <fullName evidence="1">Uncharacterized protein</fullName>
    </submittedName>
</protein>
<name>A0A4W6BP56_LATCA</name>
<sequence>PDGRILRKLAKKGAKKVNSPEKRDATIIFCPIVSRFETDINTALEAASSEIPECRKVIVVAMHHTFDPNYPLPNSRQTSRAVTLLVDCLFYEKKGFLVCSQNKMAVKKVCKEVITQVTHHFLYDVVFSLGNGRCCLFHQTLVSENKLGVSQVSTHCPHNYFFIYPNKIFDLLYCVWLTMPMSCKCGDRQKKKAAISANKMISREKW</sequence>
<dbReference type="Proteomes" id="UP000314980">
    <property type="component" value="Unassembled WGS sequence"/>
</dbReference>
<evidence type="ECO:0000313" key="1">
    <source>
        <dbReference type="Ensembl" id="ENSLCAP00010001038.1"/>
    </source>
</evidence>
<proteinExistence type="predicted"/>
<evidence type="ECO:0000313" key="2">
    <source>
        <dbReference type="Proteomes" id="UP000314980"/>
    </source>
</evidence>
<dbReference type="InParanoid" id="A0A4W6BP56"/>
<dbReference type="PANTHER" id="PTHR34488">
    <property type="entry name" value="SI:CH211-245H14.1-RELATED"/>
    <property type="match status" value="1"/>
</dbReference>
<keyword evidence="2" id="KW-1185">Reference proteome</keyword>